<dbReference type="Proteomes" id="UP000644756">
    <property type="component" value="Unassembled WGS sequence"/>
</dbReference>
<evidence type="ECO:0000256" key="3">
    <source>
        <dbReference type="ARBA" id="ARBA00022747"/>
    </source>
</evidence>
<dbReference type="Gene3D" id="3.90.120.10">
    <property type="entry name" value="DNA Methylase, subunit A, domain 2"/>
    <property type="match status" value="1"/>
</dbReference>
<keyword evidence="6" id="KW-1185">Reference proteome</keyword>
<comment type="similarity">
    <text evidence="4">Belongs to the class I-like SAM-binding methyltransferase superfamily. C5-methyltransferase family.</text>
</comment>
<proteinExistence type="inferred from homology"/>
<keyword evidence="2 4" id="KW-0808">Transferase</keyword>
<name>A0A917LFP1_9BACL</name>
<dbReference type="Gene3D" id="3.40.50.150">
    <property type="entry name" value="Vaccinia Virus protein VP39"/>
    <property type="match status" value="1"/>
</dbReference>
<dbReference type="GO" id="GO:0008168">
    <property type="term" value="F:methyltransferase activity"/>
    <property type="evidence" value="ECO:0007669"/>
    <property type="project" value="UniProtKB-KW"/>
</dbReference>
<dbReference type="Pfam" id="PF00145">
    <property type="entry name" value="DNA_methylase"/>
    <property type="match status" value="1"/>
</dbReference>
<dbReference type="RefSeq" id="WP_188532744.1">
    <property type="nucleotide sequence ID" value="NZ_BMGR01000014.1"/>
</dbReference>
<keyword evidence="1 4" id="KW-0489">Methyltransferase</keyword>
<protein>
    <recommendedName>
        <fullName evidence="7">DNA (cytosine-5-)-methyltransferase</fullName>
    </recommendedName>
</protein>
<keyword evidence="4" id="KW-0949">S-adenosyl-L-methionine</keyword>
<dbReference type="SUPFAM" id="SSF53335">
    <property type="entry name" value="S-adenosyl-L-methionine-dependent methyltransferases"/>
    <property type="match status" value="1"/>
</dbReference>
<dbReference type="GO" id="GO:0009307">
    <property type="term" value="P:DNA restriction-modification system"/>
    <property type="evidence" value="ECO:0007669"/>
    <property type="project" value="UniProtKB-KW"/>
</dbReference>
<accession>A0A917LFP1</accession>
<dbReference type="PROSITE" id="PS51679">
    <property type="entry name" value="SAM_MT_C5"/>
    <property type="match status" value="1"/>
</dbReference>
<evidence type="ECO:0000313" key="5">
    <source>
        <dbReference type="EMBL" id="GGG18357.1"/>
    </source>
</evidence>
<organism evidence="5 6">
    <name type="scientific">Paenibacillus abyssi</name>
    <dbReference type="NCBI Taxonomy" id="1340531"/>
    <lineage>
        <taxon>Bacteria</taxon>
        <taxon>Bacillati</taxon>
        <taxon>Bacillota</taxon>
        <taxon>Bacilli</taxon>
        <taxon>Bacillales</taxon>
        <taxon>Paenibacillaceae</taxon>
        <taxon>Paenibacillus</taxon>
    </lineage>
</organism>
<feature type="active site" evidence="4">
    <location>
        <position position="166"/>
    </location>
</feature>
<evidence type="ECO:0000256" key="4">
    <source>
        <dbReference type="PROSITE-ProRule" id="PRU01016"/>
    </source>
</evidence>
<evidence type="ECO:0008006" key="7">
    <source>
        <dbReference type="Google" id="ProtNLM"/>
    </source>
</evidence>
<dbReference type="EMBL" id="BMGR01000014">
    <property type="protein sequence ID" value="GGG18357.1"/>
    <property type="molecule type" value="Genomic_DNA"/>
</dbReference>
<reference evidence="5" key="2">
    <citation type="submission" date="2020-09" db="EMBL/GenBank/DDBJ databases">
        <authorList>
            <person name="Sun Q."/>
            <person name="Zhou Y."/>
        </authorList>
    </citation>
    <scope>NUCLEOTIDE SEQUENCE</scope>
    <source>
        <strain evidence="5">CGMCC 1.12987</strain>
    </source>
</reference>
<dbReference type="GO" id="GO:0032259">
    <property type="term" value="P:methylation"/>
    <property type="evidence" value="ECO:0007669"/>
    <property type="project" value="UniProtKB-KW"/>
</dbReference>
<reference evidence="5" key="1">
    <citation type="journal article" date="2014" name="Int. J. Syst. Evol. Microbiol.">
        <title>Complete genome sequence of Corynebacterium casei LMG S-19264T (=DSM 44701T), isolated from a smear-ripened cheese.</title>
        <authorList>
            <consortium name="US DOE Joint Genome Institute (JGI-PGF)"/>
            <person name="Walter F."/>
            <person name="Albersmeier A."/>
            <person name="Kalinowski J."/>
            <person name="Ruckert C."/>
        </authorList>
    </citation>
    <scope>NUCLEOTIDE SEQUENCE</scope>
    <source>
        <strain evidence="5">CGMCC 1.12987</strain>
    </source>
</reference>
<dbReference type="InterPro" id="IPR001525">
    <property type="entry name" value="C5_MeTfrase"/>
</dbReference>
<sequence>MFVRALEAEQEIHISNQPAEDAVATVHVSGRLNKKTGTYRPLVDASGMKFASIISIDDKVEITVFREGNRSNIVVRPLRFDIHAATTVSTQKDQRLSLLSLAAGGGLGTASFLDTEHFVSVQEIEFEDDSAEVLKHNYPNSYLFVGDLRDVQNVVKSDVSLVTLPCNDFSKIGDGGEGVFNNLVIGAARILRAADSRVCFFENVPGYYKSAAYKKLQIALRDVYPYWMNPIEIDSFDWGSIAHRPRAYSLAFKTEEDMFAFQVPKKPRFLRKKLREVLDHAASKDFEWKPVARWMESFRSKAEKGNSWADRSISKTFVTKDATELQTIPKRYRSQSCSNSYVLSDDGESFRFLTISELRKIFSVPEWFSFPDFTPLLRQYEMLGQAVDGRIFKVFANAIAELLLMRPRSAAAKPEVPLSLQEDGQLSLLIG</sequence>
<gene>
    <name evidence="5" type="ORF">GCM10010916_38990</name>
</gene>
<keyword evidence="3" id="KW-0680">Restriction system</keyword>
<evidence type="ECO:0000313" key="6">
    <source>
        <dbReference type="Proteomes" id="UP000644756"/>
    </source>
</evidence>
<evidence type="ECO:0000256" key="1">
    <source>
        <dbReference type="ARBA" id="ARBA00022603"/>
    </source>
</evidence>
<dbReference type="AlphaFoldDB" id="A0A917LFP1"/>
<dbReference type="InterPro" id="IPR029063">
    <property type="entry name" value="SAM-dependent_MTases_sf"/>
</dbReference>
<comment type="caution">
    <text evidence="5">The sequence shown here is derived from an EMBL/GenBank/DDBJ whole genome shotgun (WGS) entry which is preliminary data.</text>
</comment>
<evidence type="ECO:0000256" key="2">
    <source>
        <dbReference type="ARBA" id="ARBA00022679"/>
    </source>
</evidence>